<dbReference type="PANTHER" id="PTHR46481">
    <property type="entry name" value="ZINC FINGER BED DOMAIN-CONTAINING PROTEIN 4"/>
    <property type="match status" value="1"/>
</dbReference>
<dbReference type="PANTHER" id="PTHR46481:SF10">
    <property type="entry name" value="ZINC FINGER BED DOMAIN-CONTAINING PROTEIN 39"/>
    <property type="match status" value="1"/>
</dbReference>
<evidence type="ECO:0000313" key="7">
    <source>
        <dbReference type="EMBL" id="TKA61827.1"/>
    </source>
</evidence>
<keyword evidence="5" id="KW-0539">Nucleus</keyword>
<keyword evidence="8" id="KW-1185">Reference proteome</keyword>
<dbReference type="InterPro" id="IPR052035">
    <property type="entry name" value="ZnF_BED_domain_contain"/>
</dbReference>
<evidence type="ECO:0000256" key="5">
    <source>
        <dbReference type="ARBA" id="ARBA00023242"/>
    </source>
</evidence>
<dbReference type="EMBL" id="NAJN01001673">
    <property type="protein sequence ID" value="TKA61827.1"/>
    <property type="molecule type" value="Genomic_DNA"/>
</dbReference>
<dbReference type="GO" id="GO:0008270">
    <property type="term" value="F:zinc ion binding"/>
    <property type="evidence" value="ECO:0007669"/>
    <property type="project" value="UniProtKB-KW"/>
</dbReference>
<keyword evidence="2" id="KW-0479">Metal-binding</keyword>
<accession>A0A4U0WGX6</accession>
<proteinExistence type="predicted"/>
<comment type="caution">
    <text evidence="7">The sequence shown here is derived from an EMBL/GenBank/DDBJ whole genome shotgun (WGS) entry which is preliminary data.</text>
</comment>
<dbReference type="Proteomes" id="UP000308768">
    <property type="component" value="Unassembled WGS sequence"/>
</dbReference>
<feature type="domain" description="HAT C-terminal dimerisation" evidence="6">
    <location>
        <begin position="320"/>
        <end position="388"/>
    </location>
</feature>
<dbReference type="AlphaFoldDB" id="A0A4U0WGX6"/>
<evidence type="ECO:0000256" key="1">
    <source>
        <dbReference type="ARBA" id="ARBA00004123"/>
    </source>
</evidence>
<organism evidence="7 8">
    <name type="scientific">Cryomyces minteri</name>
    <dbReference type="NCBI Taxonomy" id="331657"/>
    <lineage>
        <taxon>Eukaryota</taxon>
        <taxon>Fungi</taxon>
        <taxon>Dikarya</taxon>
        <taxon>Ascomycota</taxon>
        <taxon>Pezizomycotina</taxon>
        <taxon>Dothideomycetes</taxon>
        <taxon>Dothideomycetes incertae sedis</taxon>
        <taxon>Cryomyces</taxon>
    </lineage>
</organism>
<keyword evidence="4" id="KW-0862">Zinc</keyword>
<dbReference type="InterPro" id="IPR008906">
    <property type="entry name" value="HATC_C_dom"/>
</dbReference>
<protein>
    <recommendedName>
        <fullName evidence="6">HAT C-terminal dimerisation domain-containing protein</fullName>
    </recommendedName>
</protein>
<dbReference type="GO" id="GO:0005634">
    <property type="term" value="C:nucleus"/>
    <property type="evidence" value="ECO:0007669"/>
    <property type="project" value="UniProtKB-SubCell"/>
</dbReference>
<dbReference type="Pfam" id="PF05699">
    <property type="entry name" value="Dimer_Tnp_hAT"/>
    <property type="match status" value="1"/>
</dbReference>
<dbReference type="InterPro" id="IPR012337">
    <property type="entry name" value="RNaseH-like_sf"/>
</dbReference>
<name>A0A4U0WGX6_9PEZI</name>
<evidence type="ECO:0000259" key="6">
    <source>
        <dbReference type="Pfam" id="PF05699"/>
    </source>
</evidence>
<reference evidence="7 8" key="1">
    <citation type="submission" date="2017-03" db="EMBL/GenBank/DDBJ databases">
        <title>Genomes of endolithic fungi from Antarctica.</title>
        <authorList>
            <person name="Coleine C."/>
            <person name="Masonjones S."/>
            <person name="Stajich J.E."/>
        </authorList>
    </citation>
    <scope>NUCLEOTIDE SEQUENCE [LARGE SCALE GENOMIC DNA]</scope>
    <source>
        <strain evidence="7 8">CCFEE 5187</strain>
    </source>
</reference>
<evidence type="ECO:0000256" key="3">
    <source>
        <dbReference type="ARBA" id="ARBA00022771"/>
    </source>
</evidence>
<dbReference type="SUPFAM" id="SSF53098">
    <property type="entry name" value="Ribonuclease H-like"/>
    <property type="match status" value="1"/>
</dbReference>
<keyword evidence="3" id="KW-0863">Zinc-finger</keyword>
<dbReference type="OrthoDB" id="3925195at2759"/>
<evidence type="ECO:0000256" key="4">
    <source>
        <dbReference type="ARBA" id="ARBA00022833"/>
    </source>
</evidence>
<evidence type="ECO:0000256" key="2">
    <source>
        <dbReference type="ARBA" id="ARBA00022723"/>
    </source>
</evidence>
<sequence length="567" mass="63543">MSSQDETESTSDLSELLSEHFSGNASDTDDKEFQAINAQWVSPEGKLYKALLAFPELHFGHGGAEVAPYFMETLKHYEIERKLGYITSDNHGANDKLLRVISSELAKQDPPIEWDPVQHRCRCFGHVVNLATQAFMFAEDSQAISIAELRVANSQSETIDEALTEPVTQDKKQGWHATEPVQKLYNFMIACRNMVYHNEFKTLSGGRSILFNKYWELLDETAVYVAALLLHPSQRLAYLKKTWTGQGSRGWLTAGVKRAKELWLQQYKEQYTAQQAEPAIPSASAQPTAWERYKKKIDITPIEDDFTSFVNAPPTKLAQGSTPISWWCQPDQQAAYPALSKMAVDCLSALPMSAESERSFSGSRRTISWERARLGGVIVEQTQCCKSWERTGLAHGSSGHNNDDIMVIEALETTSPIPETPPYCEANIKKPSQPPLELEDSESIIPLDPEDMIVAETKIIDQTSACTPGMSPVPSALPVLTEEERRIEEDEHRESNERNKWIDIPEVTAAAHLSRRGSVAPGGEHVQDNAGWTMIDTPILHVQRATNFWGNWIDAIGNKLPLWQGFE</sequence>
<gene>
    <name evidence="7" type="ORF">B0A49_11604</name>
</gene>
<dbReference type="GO" id="GO:0046983">
    <property type="term" value="F:protein dimerization activity"/>
    <property type="evidence" value="ECO:0007669"/>
    <property type="project" value="InterPro"/>
</dbReference>
<evidence type="ECO:0000313" key="8">
    <source>
        <dbReference type="Proteomes" id="UP000308768"/>
    </source>
</evidence>
<comment type="subcellular location">
    <subcellularLocation>
        <location evidence="1">Nucleus</location>
    </subcellularLocation>
</comment>